<keyword evidence="3" id="KW-1185">Reference proteome</keyword>
<name>A0ABR3RPB1_9PLEO</name>
<proteinExistence type="predicted"/>
<accession>A0ABR3RPB1</accession>
<evidence type="ECO:0000313" key="3">
    <source>
        <dbReference type="Proteomes" id="UP001521785"/>
    </source>
</evidence>
<dbReference type="Proteomes" id="UP001521785">
    <property type="component" value="Unassembled WGS sequence"/>
</dbReference>
<feature type="compositionally biased region" description="Polar residues" evidence="1">
    <location>
        <begin position="221"/>
        <end position="279"/>
    </location>
</feature>
<evidence type="ECO:0000313" key="2">
    <source>
        <dbReference type="EMBL" id="KAL1606280.1"/>
    </source>
</evidence>
<feature type="region of interest" description="Disordered" evidence="1">
    <location>
        <begin position="221"/>
        <end position="299"/>
    </location>
</feature>
<protein>
    <submittedName>
        <fullName evidence="2">Uncharacterized protein</fullName>
    </submittedName>
</protein>
<sequence>MIGEAEYRDLGAQALSSYPGSGLCGRKCHGRAGIEYQPVHVKEYKHGKWSTYNTTYTYGPPTPRATIYQTPGTYTIPGYDATLYHTTTLPIEATYTASVGSTVTYGGVTTSVSEPCTITAQYGAYTTEGAKSKLIIKTTTIYASEPGHYTIAAPTITKYDHPKECTYPTTTLYQPGVYHHSKATVTITKSNQAYTCSYSRITSSSTPTGYLQYSATKDTYSTPIVPSRSYSGHPASKTSSGPGSQYPSPTISSDASRATHTPSPTNSDEYDTATPTQPQGPDPSSDYEEAEEPYGMASAGYVKRGGMLERRKAKLVAKRSAGKRVILV</sequence>
<evidence type="ECO:0000256" key="1">
    <source>
        <dbReference type="SAM" id="MobiDB-lite"/>
    </source>
</evidence>
<organism evidence="2 3">
    <name type="scientific">Paraconiothyrium brasiliense</name>
    <dbReference type="NCBI Taxonomy" id="300254"/>
    <lineage>
        <taxon>Eukaryota</taxon>
        <taxon>Fungi</taxon>
        <taxon>Dikarya</taxon>
        <taxon>Ascomycota</taxon>
        <taxon>Pezizomycotina</taxon>
        <taxon>Dothideomycetes</taxon>
        <taxon>Pleosporomycetidae</taxon>
        <taxon>Pleosporales</taxon>
        <taxon>Massarineae</taxon>
        <taxon>Didymosphaeriaceae</taxon>
        <taxon>Paraconiothyrium</taxon>
    </lineage>
</organism>
<dbReference type="EMBL" id="JAKJXO020000004">
    <property type="protein sequence ID" value="KAL1606280.1"/>
    <property type="molecule type" value="Genomic_DNA"/>
</dbReference>
<reference evidence="2 3" key="1">
    <citation type="submission" date="2024-02" db="EMBL/GenBank/DDBJ databases">
        <title>De novo assembly and annotation of 12 fungi associated with fruit tree decline syndrome in Ontario, Canada.</title>
        <authorList>
            <person name="Sulman M."/>
            <person name="Ellouze W."/>
            <person name="Ilyukhin E."/>
        </authorList>
    </citation>
    <scope>NUCLEOTIDE SEQUENCE [LARGE SCALE GENOMIC DNA]</scope>
    <source>
        <strain evidence="2 3">M42-189</strain>
    </source>
</reference>
<gene>
    <name evidence="2" type="ORF">SLS60_003682</name>
</gene>
<comment type="caution">
    <text evidence="2">The sequence shown here is derived from an EMBL/GenBank/DDBJ whole genome shotgun (WGS) entry which is preliminary data.</text>
</comment>